<dbReference type="HOGENOM" id="CLU_004847_0_0_0"/>
<keyword evidence="1" id="KW-0677">Repeat</keyword>
<evidence type="ECO:0000256" key="2">
    <source>
        <dbReference type="SAM" id="MobiDB-lite"/>
    </source>
</evidence>
<dbReference type="OrthoDB" id="9764804at2"/>
<dbReference type="PANTHER" id="PTHR43739:SF5">
    <property type="entry name" value="EXO-ALPHA-SIALIDASE"/>
    <property type="match status" value="1"/>
</dbReference>
<keyword evidence="5" id="KW-0378">Hydrolase</keyword>
<feature type="signal peptide" evidence="3">
    <location>
        <begin position="1"/>
        <end position="16"/>
    </location>
</feature>
<feature type="chain" id="PRO_5004163231" evidence="3">
    <location>
        <begin position="17"/>
        <end position="1032"/>
    </location>
</feature>
<dbReference type="STRING" id="234267.Acid_1951"/>
<dbReference type="AlphaFoldDB" id="Q026X2"/>
<dbReference type="InterPro" id="IPR052025">
    <property type="entry name" value="Xyloglucanase_GH74"/>
</dbReference>
<feature type="domain" description="Sortilin N-terminal" evidence="4">
    <location>
        <begin position="116"/>
        <end position="239"/>
    </location>
</feature>
<feature type="domain" description="Sortilin N-terminal" evidence="4">
    <location>
        <begin position="627"/>
        <end position="710"/>
    </location>
</feature>
<evidence type="ECO:0000259" key="4">
    <source>
        <dbReference type="Pfam" id="PF15902"/>
    </source>
</evidence>
<feature type="compositionally biased region" description="Basic and acidic residues" evidence="2">
    <location>
        <begin position="513"/>
        <end position="525"/>
    </location>
</feature>
<dbReference type="SUPFAM" id="SSF110296">
    <property type="entry name" value="Oligoxyloglucan reducing end-specific cellobiohydrolase"/>
    <property type="match status" value="2"/>
</dbReference>
<sequence precursor="true">MRLWIALGLFCAPLSAQTLKEALAAVPIRNIGPANPGGRIDDIAVVESDPRIMYVGTAAGGIFKTTNGGVTFTPITDKLPVNTIGDIAIAPSDPSIVYVGMGEANNRQSSSWGNGVYKSMDAGKTWTHLGLDDTHHIGRIVVHPTNPDIVYVAAGGHLWGPNKERGVYKSIDGGKTWHNVLFLNEDTGASDVAIDLASPNTLYVAMYQRRRTPFGFNGGGPHSGLYKTIDGGANWTRLNGGLPEGGETGRIGIDIYRRNSNIVYVSYEHAKGGVFRSENKGESWTRMGDYNPRPMYFSQIRIDPNNDQRIWLAGVSLAFSEDGGKTFNPNVSQTIHADFHAIWIDPANSDHVVTGCDGGVNITWDRARTWDYVNTITISQFYEIAYDMKRPYNVCGGLQDNGSWCGPSATLHEQGITNEDWYKVYGADGFYAAYDTEDNDIVYAEGQDGNLQRRNLKTGEVRAIRPEAKDGEEHYRFQWNSPLLVSRHNSKTVYYGGNFLFKSSDRGETWRKLGPDLTNHTDRNKIPVMGRMPDREMRSPNDGVSSWGTLTVVAESPKSPAVIWAGTDDGNLQISRNGGEVWKNVAANMPGLPKETYVSRIVTSESGDGVAYASFDGHRGNDYEPYLYVTTDYGETWKSIGTGLPKATGTVHAIREDPRNTNVLFAGTEYGLFVSIDRGAHWAKFESNFPTTPVFDIAVHPRDRDLIVATHGRGVWILDDITPIEELSAAVLGEPLHLFTPRTATEWRLFDHKGVNGNKLYISPNPSYGAIVQYYLSAAVQEDVKIEIVDSSGAVLRQLTGPKAAGIQRVAWDLRYTPPFEPPANAAGLFFLGAVRGPLVSPGKFTVRVTAAGKTVEAPLTVEEDPRVTLVPGEREQRLKTQLTVTELQKRTDVVRRGVASLRTRLIAMQDSWAKPDAPKVADTVRQAAAGIREKLDAVNRRLQLAMRLEADDPPGLEYRPPSLAQRLLRLGNSLDSYATKVTATQSEELAALTKQVAEVESSWKKISEDEVAGLNRSLSSAGVSYLAAGGW</sequence>
<dbReference type="InParanoid" id="Q026X2"/>
<gene>
    <name evidence="5" type="ordered locus">Acid_1951</name>
</gene>
<dbReference type="CDD" id="cd15482">
    <property type="entry name" value="Sialidase_non-viral"/>
    <property type="match status" value="1"/>
</dbReference>
<feature type="region of interest" description="Disordered" evidence="2">
    <location>
        <begin position="513"/>
        <end position="544"/>
    </location>
</feature>
<dbReference type="Gene3D" id="2.60.40.4070">
    <property type="match status" value="1"/>
</dbReference>
<dbReference type="eggNOG" id="COG4447">
    <property type="taxonomic scope" value="Bacteria"/>
</dbReference>
<keyword evidence="3" id="KW-0732">Signal</keyword>
<evidence type="ECO:0000256" key="3">
    <source>
        <dbReference type="SAM" id="SignalP"/>
    </source>
</evidence>
<evidence type="ECO:0000313" key="5">
    <source>
        <dbReference type="EMBL" id="ABJ82941.1"/>
    </source>
</evidence>
<dbReference type="GO" id="GO:0010411">
    <property type="term" value="P:xyloglucan metabolic process"/>
    <property type="evidence" value="ECO:0007669"/>
    <property type="project" value="TreeGrafter"/>
</dbReference>
<dbReference type="Gene3D" id="2.130.10.10">
    <property type="entry name" value="YVTN repeat-like/Quinoprotein amine dehydrogenase"/>
    <property type="match status" value="5"/>
</dbReference>
<dbReference type="PANTHER" id="PTHR43739">
    <property type="entry name" value="XYLOGLUCANASE (EUROFUNG)"/>
    <property type="match status" value="1"/>
</dbReference>
<dbReference type="EMBL" id="CP000473">
    <property type="protein sequence ID" value="ABJ82941.1"/>
    <property type="molecule type" value="Genomic_DNA"/>
</dbReference>
<protein>
    <submittedName>
        <fullName evidence="5">Glycosyl hydrolase, BNR repeat</fullName>
    </submittedName>
</protein>
<evidence type="ECO:0000256" key="1">
    <source>
        <dbReference type="ARBA" id="ARBA00022737"/>
    </source>
</evidence>
<dbReference type="KEGG" id="sus:Acid_1951"/>
<accession>Q026X2</accession>
<proteinExistence type="predicted"/>
<dbReference type="GO" id="GO:0016787">
    <property type="term" value="F:hydrolase activity"/>
    <property type="evidence" value="ECO:0007669"/>
    <property type="project" value="UniProtKB-KW"/>
</dbReference>
<name>Q026X2_SOLUE</name>
<organism evidence="5">
    <name type="scientific">Solibacter usitatus (strain Ellin6076)</name>
    <dbReference type="NCBI Taxonomy" id="234267"/>
    <lineage>
        <taxon>Bacteria</taxon>
        <taxon>Pseudomonadati</taxon>
        <taxon>Acidobacteriota</taxon>
        <taxon>Terriglobia</taxon>
        <taxon>Bryobacterales</taxon>
        <taxon>Solibacteraceae</taxon>
        <taxon>Candidatus Solibacter</taxon>
    </lineage>
</organism>
<dbReference type="Pfam" id="PF15902">
    <property type="entry name" value="Sortilin-Vps10"/>
    <property type="match status" value="2"/>
</dbReference>
<dbReference type="InterPro" id="IPR031778">
    <property type="entry name" value="Sortilin_N"/>
</dbReference>
<reference evidence="5" key="1">
    <citation type="submission" date="2006-10" db="EMBL/GenBank/DDBJ databases">
        <title>Complete sequence of Solibacter usitatus Ellin6076.</title>
        <authorList>
            <consortium name="US DOE Joint Genome Institute"/>
            <person name="Copeland A."/>
            <person name="Lucas S."/>
            <person name="Lapidus A."/>
            <person name="Barry K."/>
            <person name="Detter J.C."/>
            <person name="Glavina del Rio T."/>
            <person name="Hammon N."/>
            <person name="Israni S."/>
            <person name="Dalin E."/>
            <person name="Tice H."/>
            <person name="Pitluck S."/>
            <person name="Thompson L.S."/>
            <person name="Brettin T."/>
            <person name="Bruce D."/>
            <person name="Han C."/>
            <person name="Tapia R."/>
            <person name="Gilna P."/>
            <person name="Schmutz J."/>
            <person name="Larimer F."/>
            <person name="Land M."/>
            <person name="Hauser L."/>
            <person name="Kyrpides N."/>
            <person name="Mikhailova N."/>
            <person name="Janssen P.H."/>
            <person name="Kuske C.R."/>
            <person name="Richardson P."/>
        </authorList>
    </citation>
    <scope>NUCLEOTIDE SEQUENCE</scope>
    <source>
        <strain evidence="5">Ellin6076</strain>
    </source>
</reference>
<dbReference type="InterPro" id="IPR015943">
    <property type="entry name" value="WD40/YVTN_repeat-like_dom_sf"/>
</dbReference>